<dbReference type="AlphaFoldDB" id="A0A3B5M5A2"/>
<dbReference type="GO" id="GO:0042981">
    <property type="term" value="P:regulation of apoptotic process"/>
    <property type="evidence" value="ECO:0007669"/>
    <property type="project" value="InterPro"/>
</dbReference>
<keyword evidence="7" id="KW-1185">Reference proteome</keyword>
<dbReference type="Gene3D" id="1.10.533.10">
    <property type="entry name" value="Death Domain, Fas"/>
    <property type="match status" value="1"/>
</dbReference>
<dbReference type="STRING" id="32473.ENSXCOP00000016601"/>
<dbReference type="PROSITE" id="PS50209">
    <property type="entry name" value="CARD"/>
    <property type="match status" value="1"/>
</dbReference>
<dbReference type="InterPro" id="IPR011029">
    <property type="entry name" value="DEATH-like_dom_sf"/>
</dbReference>
<evidence type="ECO:0000256" key="1">
    <source>
        <dbReference type="ARBA" id="ARBA00022553"/>
    </source>
</evidence>
<dbReference type="Ensembl" id="ENSXCOT00000016816.1">
    <property type="protein sequence ID" value="ENSXCOP00000016601.1"/>
    <property type="gene ID" value="ENSXCOG00000012534.1"/>
</dbReference>
<proteinExistence type="predicted"/>
<sequence>MEGVSEDDLCWLQLDDFRMLLIKTIDPSRITPYLRQCQVISAEDEEQLFNDPALVIRRRKVGALLDMLQRTGMKGYTAFLESLELDYPQLYSRITGKEPNKTFSILIDTAGESGLTQFLMSELSRLQRVCAVQEAWSRQQKLKERELKKLTERVQKLREEREQLTEELKKLRLHNYNLMADVTSLTQDKSNALLANRDLQIESIFQSRILTPPSDAFLQLNDQEEQQEAPPPGKQQEELQEEKKPDRREELKEGQRLGRASPQMNLLTTVFRLRRELHKGPDRSVCLFQSVEEKEELSLRCAQLKGDAKMYRQQSKQTVRQLEEVIRERDKAQQQEEARLHLQEKDRYRERVRQLAEKTDKLELLLLRSQGEELQLRTRLRKMTFNSQQVGGGSEEVPSGTSGENEEPAAPPQEHGPPAGGPRESDHRPNNVASWVTLL</sequence>
<name>A0A3B5M5A2_9TELE</name>
<evidence type="ECO:0000256" key="3">
    <source>
        <dbReference type="SAM" id="Coils"/>
    </source>
</evidence>
<accession>A0A3B5M5A2</accession>
<dbReference type="GO" id="GO:0043123">
    <property type="term" value="P:positive regulation of canonical NF-kappaB signal transduction"/>
    <property type="evidence" value="ECO:0007669"/>
    <property type="project" value="TreeGrafter"/>
</dbReference>
<evidence type="ECO:0000259" key="5">
    <source>
        <dbReference type="PROSITE" id="PS50209"/>
    </source>
</evidence>
<feature type="region of interest" description="Disordered" evidence="4">
    <location>
        <begin position="223"/>
        <end position="259"/>
    </location>
</feature>
<feature type="region of interest" description="Disordered" evidence="4">
    <location>
        <begin position="385"/>
        <end position="439"/>
    </location>
</feature>
<feature type="coiled-coil region" evidence="3">
    <location>
        <begin position="133"/>
        <end position="181"/>
    </location>
</feature>
<reference evidence="6" key="1">
    <citation type="submission" date="2025-08" db="UniProtKB">
        <authorList>
            <consortium name="Ensembl"/>
        </authorList>
    </citation>
    <scope>IDENTIFICATION</scope>
</reference>
<dbReference type="InterPro" id="IPR001315">
    <property type="entry name" value="CARD"/>
</dbReference>
<protein>
    <recommendedName>
        <fullName evidence="5">CARD domain-containing protein</fullName>
    </recommendedName>
</protein>
<feature type="domain" description="CARD" evidence="5">
    <location>
        <begin position="14"/>
        <end position="98"/>
    </location>
</feature>
<dbReference type="PANTHER" id="PTHR14559:SF3">
    <property type="entry name" value="CASPASE RECRUITMENT DOMAIN-CONTAINING PROTEIN 9"/>
    <property type="match status" value="1"/>
</dbReference>
<evidence type="ECO:0000313" key="6">
    <source>
        <dbReference type="Ensembl" id="ENSXCOP00000016601.1"/>
    </source>
</evidence>
<dbReference type="Pfam" id="PF00619">
    <property type="entry name" value="CARD"/>
    <property type="match status" value="1"/>
</dbReference>
<keyword evidence="1" id="KW-0597">Phosphoprotein</keyword>
<dbReference type="GeneTree" id="ENSGT00940000160570"/>
<reference evidence="6" key="2">
    <citation type="submission" date="2025-09" db="UniProtKB">
        <authorList>
            <consortium name="Ensembl"/>
        </authorList>
    </citation>
    <scope>IDENTIFICATION</scope>
</reference>
<feature type="compositionally biased region" description="Basic and acidic residues" evidence="4">
    <location>
        <begin position="235"/>
        <end position="256"/>
    </location>
</feature>
<dbReference type="SUPFAM" id="SSF47986">
    <property type="entry name" value="DEATH domain"/>
    <property type="match status" value="1"/>
</dbReference>
<evidence type="ECO:0000313" key="7">
    <source>
        <dbReference type="Proteomes" id="UP000261380"/>
    </source>
</evidence>
<dbReference type="FunFam" id="1.10.533.10:FF:000003">
    <property type="entry name" value="Caspase recruitment domain family, member 11"/>
    <property type="match status" value="1"/>
</dbReference>
<dbReference type="PANTHER" id="PTHR14559">
    <property type="entry name" value="CASPASE RECRUITMENT DOMAIN FAMILY"/>
    <property type="match status" value="1"/>
</dbReference>
<evidence type="ECO:0000256" key="2">
    <source>
        <dbReference type="ARBA" id="ARBA00023054"/>
    </source>
</evidence>
<evidence type="ECO:0000256" key="4">
    <source>
        <dbReference type="SAM" id="MobiDB-lite"/>
    </source>
</evidence>
<dbReference type="GO" id="GO:0050700">
    <property type="term" value="F:CARD domain binding"/>
    <property type="evidence" value="ECO:0007669"/>
    <property type="project" value="TreeGrafter"/>
</dbReference>
<dbReference type="GO" id="GO:0005737">
    <property type="term" value="C:cytoplasm"/>
    <property type="evidence" value="ECO:0007669"/>
    <property type="project" value="TreeGrafter"/>
</dbReference>
<organism evidence="6 7">
    <name type="scientific">Xiphophorus couchianus</name>
    <name type="common">Monterrey platyfish</name>
    <dbReference type="NCBI Taxonomy" id="32473"/>
    <lineage>
        <taxon>Eukaryota</taxon>
        <taxon>Metazoa</taxon>
        <taxon>Chordata</taxon>
        <taxon>Craniata</taxon>
        <taxon>Vertebrata</taxon>
        <taxon>Euteleostomi</taxon>
        <taxon>Actinopterygii</taxon>
        <taxon>Neopterygii</taxon>
        <taxon>Teleostei</taxon>
        <taxon>Neoteleostei</taxon>
        <taxon>Acanthomorphata</taxon>
        <taxon>Ovalentaria</taxon>
        <taxon>Atherinomorphae</taxon>
        <taxon>Cyprinodontiformes</taxon>
        <taxon>Poeciliidae</taxon>
        <taxon>Poeciliinae</taxon>
        <taxon>Xiphophorus</taxon>
    </lineage>
</organism>
<keyword evidence="2 3" id="KW-0175">Coiled coil</keyword>
<dbReference type="Proteomes" id="UP000261380">
    <property type="component" value="Unplaced"/>
</dbReference>
<feature type="coiled-coil region" evidence="3">
    <location>
        <begin position="294"/>
        <end position="365"/>
    </location>
</feature>